<protein>
    <submittedName>
        <fullName evidence="3">Uncharacterized protein</fullName>
    </submittedName>
</protein>
<accession>J9BMA0</accession>
<sequence>CVHSLSHSLLAMILFHTKSSIEPYEEDLQIAGIATFTKSGTVETIPPINAARLSPDISSIKNTKRTEGFSAFDGNQQKTQSSSSSPTLVCHTCLSQQISNNCLP</sequence>
<comment type="caution">
    <text evidence="3">The sequence shown here is derived from an EMBL/GenBank/DDBJ whole genome shotgun (WGS) entry which is preliminary data.</text>
</comment>
<dbReference type="Proteomes" id="UP000004810">
    <property type="component" value="Unassembled WGS sequence"/>
</dbReference>
<reference evidence="4" key="1">
    <citation type="submission" date="2012-08" db="EMBL/GenBank/DDBJ databases">
        <title>The Genome Sequence of Wuchereria bancrofti.</title>
        <authorList>
            <person name="Nutman T.B."/>
            <person name="Fink D.L."/>
            <person name="Russ C."/>
            <person name="Young S."/>
            <person name="Zeng Q."/>
            <person name="Koehrsen M."/>
            <person name="Alvarado L."/>
            <person name="Berlin A."/>
            <person name="Chapman S.B."/>
            <person name="Chen Z."/>
            <person name="Freedman E."/>
            <person name="Gellesch M."/>
            <person name="Goldberg J."/>
            <person name="Griggs A."/>
            <person name="Gujja S."/>
            <person name="Heilman E.R."/>
            <person name="Heiman D."/>
            <person name="Hepburn T."/>
            <person name="Howarth C."/>
            <person name="Jen D."/>
            <person name="Larson L."/>
            <person name="Lewis B."/>
            <person name="Mehta T."/>
            <person name="Park D."/>
            <person name="Pearson M."/>
            <person name="Roberts A."/>
            <person name="Saif S."/>
            <person name="Shea T."/>
            <person name="Shenoy N."/>
            <person name="Sisk P."/>
            <person name="Stolte C."/>
            <person name="Sykes S."/>
            <person name="Walk T."/>
            <person name="White J."/>
            <person name="Yandava C."/>
            <person name="Haas B."/>
            <person name="Henn M.R."/>
            <person name="Nusbaum C."/>
            <person name="Birren B."/>
        </authorList>
    </citation>
    <scope>NUCLEOTIDE SEQUENCE [LARGE SCALE GENOMIC DNA]</scope>
    <source>
        <strain evidence="4">NA</strain>
    </source>
</reference>
<evidence type="ECO:0000256" key="1">
    <source>
        <dbReference type="SAM" id="MobiDB-lite"/>
    </source>
</evidence>
<feature type="chain" id="PRO_5003822186" evidence="2">
    <location>
        <begin position="21"/>
        <end position="104"/>
    </location>
</feature>
<organism evidence="3 4">
    <name type="scientific">Wuchereria bancrofti</name>
    <dbReference type="NCBI Taxonomy" id="6293"/>
    <lineage>
        <taxon>Eukaryota</taxon>
        <taxon>Metazoa</taxon>
        <taxon>Ecdysozoa</taxon>
        <taxon>Nematoda</taxon>
        <taxon>Chromadorea</taxon>
        <taxon>Rhabditida</taxon>
        <taxon>Spirurina</taxon>
        <taxon>Spiruromorpha</taxon>
        <taxon>Filarioidea</taxon>
        <taxon>Onchocercidae</taxon>
        <taxon>Wuchereria</taxon>
    </lineage>
</organism>
<feature type="region of interest" description="Disordered" evidence="1">
    <location>
        <begin position="68"/>
        <end position="87"/>
    </location>
</feature>
<dbReference type="AlphaFoldDB" id="J9BMA0"/>
<proteinExistence type="predicted"/>
<evidence type="ECO:0000313" key="3">
    <source>
        <dbReference type="EMBL" id="EJW88665.1"/>
    </source>
</evidence>
<evidence type="ECO:0000256" key="2">
    <source>
        <dbReference type="SAM" id="SignalP"/>
    </source>
</evidence>
<evidence type="ECO:0000313" key="4">
    <source>
        <dbReference type="Proteomes" id="UP000004810"/>
    </source>
</evidence>
<keyword evidence="2" id="KW-0732">Signal</keyword>
<gene>
    <name evidence="3" type="ORF">WUBG_00428</name>
</gene>
<feature type="signal peptide" evidence="2">
    <location>
        <begin position="1"/>
        <end position="20"/>
    </location>
</feature>
<feature type="non-terminal residue" evidence="3">
    <location>
        <position position="1"/>
    </location>
</feature>
<name>J9BMA0_WUCBA</name>
<dbReference type="EMBL" id="ADBV01000067">
    <property type="protein sequence ID" value="EJW88665.1"/>
    <property type="molecule type" value="Genomic_DNA"/>
</dbReference>